<feature type="domain" description="Myb-like" evidence="7">
    <location>
        <begin position="372"/>
        <end position="426"/>
    </location>
</feature>
<feature type="region of interest" description="Disordered" evidence="6">
    <location>
        <begin position="34"/>
        <end position="68"/>
    </location>
</feature>
<feature type="domain" description="Myb-like" evidence="7">
    <location>
        <begin position="427"/>
        <end position="478"/>
    </location>
</feature>
<dbReference type="GeneTree" id="ENSGT00940000160404"/>
<evidence type="ECO:0000256" key="4">
    <source>
        <dbReference type="ARBA" id="ARBA00023242"/>
    </source>
</evidence>
<dbReference type="GO" id="GO:0000978">
    <property type="term" value="F:RNA polymerase II cis-regulatory region sequence-specific DNA binding"/>
    <property type="evidence" value="ECO:0007669"/>
    <property type="project" value="TreeGrafter"/>
</dbReference>
<feature type="compositionally biased region" description="Basic and acidic residues" evidence="6">
    <location>
        <begin position="572"/>
        <end position="590"/>
    </location>
</feature>
<reference evidence="11" key="2">
    <citation type="journal article" date="2014" name="Nat. Commun.">
        <title>The cavefish genome reveals candidate genes for eye loss.</title>
        <authorList>
            <person name="McGaugh S.E."/>
            <person name="Gross J.B."/>
            <person name="Aken B."/>
            <person name="Blin M."/>
            <person name="Borowsky R."/>
            <person name="Chalopin D."/>
            <person name="Hinaux H."/>
            <person name="Jeffery W.R."/>
            <person name="Keene A."/>
            <person name="Ma L."/>
            <person name="Minx P."/>
            <person name="Murphy D."/>
            <person name="O'Quin K.E."/>
            <person name="Retaux S."/>
            <person name="Rohner N."/>
            <person name="Searle S.M."/>
            <person name="Stahl B.A."/>
            <person name="Tabin C."/>
            <person name="Volff J.N."/>
            <person name="Yoshizawa M."/>
            <person name="Warren W.C."/>
        </authorList>
    </citation>
    <scope>NUCLEOTIDE SEQUENCE [LARGE SCALE GENOMIC DNA]</scope>
    <source>
        <strain evidence="11">female</strain>
    </source>
</reference>
<dbReference type="PROSITE" id="PS50090">
    <property type="entry name" value="MYB_LIKE"/>
    <property type="match status" value="4"/>
</dbReference>
<dbReference type="GO" id="GO:0019185">
    <property type="term" value="C:snRNA-activating protein complex"/>
    <property type="evidence" value="ECO:0007669"/>
    <property type="project" value="TreeGrafter"/>
</dbReference>
<feature type="compositionally biased region" description="Polar residues" evidence="6">
    <location>
        <begin position="856"/>
        <end position="878"/>
    </location>
</feature>
<reference evidence="10" key="4">
    <citation type="submission" date="2025-09" db="UniProtKB">
        <authorList>
            <consortium name="Ensembl"/>
        </authorList>
    </citation>
    <scope>IDENTIFICATION</scope>
</reference>
<feature type="compositionally biased region" description="Basic and acidic residues" evidence="6">
    <location>
        <begin position="47"/>
        <end position="68"/>
    </location>
</feature>
<name>W5KL59_ASTMX</name>
<feature type="compositionally biased region" description="Low complexity" evidence="6">
    <location>
        <begin position="1160"/>
        <end position="1171"/>
    </location>
</feature>
<feature type="domain" description="HTH myb-type" evidence="9">
    <location>
        <begin position="427"/>
        <end position="482"/>
    </location>
</feature>
<reference evidence="10" key="3">
    <citation type="submission" date="2025-08" db="UniProtKB">
        <authorList>
            <consortium name="Ensembl"/>
        </authorList>
    </citation>
    <scope>IDENTIFICATION</scope>
</reference>
<evidence type="ECO:0000256" key="6">
    <source>
        <dbReference type="SAM" id="MobiDB-lite"/>
    </source>
</evidence>
<feature type="region of interest" description="Disordered" evidence="6">
    <location>
        <begin position="1522"/>
        <end position="1560"/>
    </location>
</feature>
<feature type="region of interest" description="Disordered" evidence="6">
    <location>
        <begin position="534"/>
        <end position="605"/>
    </location>
</feature>
<dbReference type="GO" id="GO:0042796">
    <property type="term" value="P:snRNA transcription by RNA polymerase III"/>
    <property type="evidence" value="ECO:0007669"/>
    <property type="project" value="TreeGrafter"/>
</dbReference>
<dbReference type="InterPro" id="IPR017884">
    <property type="entry name" value="SANT_dom"/>
</dbReference>
<dbReference type="Bgee" id="ENSAMXG00000008074">
    <property type="expression patterns" value="Expressed in testis and 14 other cell types or tissues"/>
</dbReference>
<feature type="coiled-coil region" evidence="5">
    <location>
        <begin position="251"/>
        <end position="278"/>
    </location>
</feature>
<feature type="region of interest" description="Disordered" evidence="6">
    <location>
        <begin position="847"/>
        <end position="878"/>
    </location>
</feature>
<evidence type="ECO:0000259" key="9">
    <source>
        <dbReference type="PROSITE" id="PS51294"/>
    </source>
</evidence>
<feature type="region of interest" description="Disordered" evidence="6">
    <location>
        <begin position="943"/>
        <end position="974"/>
    </location>
</feature>
<feature type="domain" description="HTH myb-type" evidence="9">
    <location>
        <begin position="483"/>
        <end position="534"/>
    </location>
</feature>
<evidence type="ECO:0000256" key="1">
    <source>
        <dbReference type="ARBA" id="ARBA00023015"/>
    </source>
</evidence>
<keyword evidence="5" id="KW-0175">Coiled coil</keyword>
<evidence type="ECO:0000313" key="11">
    <source>
        <dbReference type="Proteomes" id="UP000018467"/>
    </source>
</evidence>
<dbReference type="SMART" id="SM00717">
    <property type="entry name" value="SANT"/>
    <property type="match status" value="5"/>
</dbReference>
<dbReference type="GO" id="GO:0031016">
    <property type="term" value="P:pancreas development"/>
    <property type="evidence" value="ECO:0007669"/>
    <property type="project" value="Ensembl"/>
</dbReference>
<feature type="compositionally biased region" description="Basic residues" evidence="6">
    <location>
        <begin position="536"/>
        <end position="559"/>
    </location>
</feature>
<feature type="domain" description="SANT" evidence="8">
    <location>
        <begin position="430"/>
        <end position="483"/>
    </location>
</feature>
<dbReference type="PROSITE" id="PS51294">
    <property type="entry name" value="HTH_MYB"/>
    <property type="match status" value="2"/>
</dbReference>
<proteinExistence type="predicted"/>
<feature type="domain" description="Myb-like" evidence="7">
    <location>
        <begin position="319"/>
        <end position="371"/>
    </location>
</feature>
<sequence>MASPENLLAQRNKIQQQILELESTLGVDSSIVDLLSSSSGSDEESDDSGHAEQERVPDNLEVKRQQIQREIDELERTLGGDAALVDNLTDSEHGSGSNVNSSNEDSDGDELELPENAETCLQVNLVYQEVLKEKLAELERLLSENQQQQKEIEAQLSGPVPSSAGLPHLKLFLGTFMKPYFKDKLMGLGPPANEETREKMSQGTRGCDEMKIRRWEAWQKTLLTKSVAADTMKRMLQPKLSKMEYLTTKMSNAKDEDKEELKKQIAILEKNIAEISSMKDEELYGNRHDDHDWDKIANTDFEGLRQPNDLMRFWQNYLHPSINKSTWKQDEIEKLSEIAEEYDFCHWDQITEALGTNRTAFMCFQTYQRYIAKSFRKRDWTKEEDQAFRDLVDRMRIGNFIPYTQISYFMEGRDHAQLMYRWTCVLDPSIKKGPWSKEEDELLLKAVEKYGRKDWWKIRVEVPGRTDNACRERYLNCLQENVRKGTWSVEEVELLKRMVAKYGVGKWSKIASEIPNRLDSQCLNKWKWMMQTSCVQRKRKRPARAQQQQRRKKVTRKKVQVKDDSDSTSEDENIKVEYMDSDEEKQKDNEADMPSDTETDPREEYIQPDMKEWIPVCGKAQLRSSMTLKTGLVRLPDEKEVNNSHESWRPIRSTVLNNMGKPVKTYVNIVVSAVNKWDLYNERSMIRVPMNDIKLFLSKLRGRAKTITTSLSKAQENASRNGQKITTKKRRQILSRRHDRYYYDLMMAVVPWLGNMLIPLPQSERKVCKADVVQSRGADIPLPKTPVFLLFLKVLQIDAEGCKKVIEAMNTKGTPSTGLRPYEVIPYANSSNVKTVRMLLAEREMKKAEAEKSSKTPQSSEVALLSSPPQNKDPQTSSSLMAPQTFVVAQPNTHQRVGIPQPVGQKIVLLQSGTQGASQTSQTLPQTVLRLVPLEPVKSALPAAPPAFSASSTLPEHSDETRASKRKRQPTEKAQALMENIRAKSSKRSLDKNKMQDVAPAVSVMPQATAWIVTPAGLMPVTGIQLPSPVPGGDINQVNSSVPKATQRIVTQNAGVVSAVEPSNLTNVLPTGVKTSGTATLMTPTSVSSVPPNTTMLTSVPGSAIKMQSPKFLNVVPQTPFQPPIIVNHIGSLGILSNVVRPKTSSDSSQASIGNKLDITSSTPSSGSTATKDSSAPPVVSTLVGVSSPSAIPTSPVTTPAQPIAYNFCSPLVQMPSPAIRNPSKQNQKMMNPQIVPQVMFRQPLIMNQNGTLTVINTAGPCLPTNRFPAPITNVPKVPPSPLSSVSSMSSPKNSTNSVTVSPAPTVVTSPATPGVNFIYGLPAPIQSSSPVNIQTPATVRFCANNVINPGYQILPQTVVRLVPPQATNPPLQTTTTTESPNPISNPNPSSKGLSLDSDLMFVEDPALVRKWMKGDDGISLSDLEHKMPYLPPFVSNIKTLVSLLKAKESLLKEALHLLPEEERVGSEEEAKVSAVRKVVSEKLKSNPAYSLLKARFLSCFTLPAFLATVHPCKEPEFSDLQQLEDDEDEKDKVQPAESVLNTNESEASATEFSGMSAKK</sequence>
<feature type="compositionally biased region" description="Polar residues" evidence="6">
    <location>
        <begin position="94"/>
        <end position="103"/>
    </location>
</feature>
<dbReference type="PANTHER" id="PTHR46621:SF1">
    <property type="entry name" value="SNRNA-ACTIVATING PROTEIN COMPLEX SUBUNIT 4"/>
    <property type="match status" value="1"/>
</dbReference>
<evidence type="ECO:0000256" key="2">
    <source>
        <dbReference type="ARBA" id="ARBA00023125"/>
    </source>
</evidence>
<dbReference type="PROSITE" id="PS51293">
    <property type="entry name" value="SANT"/>
    <property type="match status" value="1"/>
</dbReference>
<keyword evidence="11" id="KW-1185">Reference proteome</keyword>
<feature type="region of interest" description="Disordered" evidence="6">
    <location>
        <begin position="1142"/>
        <end position="1178"/>
    </location>
</feature>
<organism evidence="10 11">
    <name type="scientific">Astyanax mexicanus</name>
    <name type="common">Blind cave fish</name>
    <name type="synonym">Astyanax fasciatus mexicanus</name>
    <dbReference type="NCBI Taxonomy" id="7994"/>
    <lineage>
        <taxon>Eukaryota</taxon>
        <taxon>Metazoa</taxon>
        <taxon>Chordata</taxon>
        <taxon>Craniata</taxon>
        <taxon>Vertebrata</taxon>
        <taxon>Euteleostomi</taxon>
        <taxon>Actinopterygii</taxon>
        <taxon>Neopterygii</taxon>
        <taxon>Teleostei</taxon>
        <taxon>Ostariophysi</taxon>
        <taxon>Characiformes</taxon>
        <taxon>Characoidei</taxon>
        <taxon>Acestrorhamphidae</taxon>
        <taxon>Acestrorhamphinae</taxon>
        <taxon>Astyanax</taxon>
    </lineage>
</organism>
<dbReference type="InterPro" id="IPR001005">
    <property type="entry name" value="SANT/Myb"/>
</dbReference>
<evidence type="ECO:0000313" key="10">
    <source>
        <dbReference type="Ensembl" id="ENSAMXP00000008321.2"/>
    </source>
</evidence>
<dbReference type="Gene3D" id="1.10.10.60">
    <property type="entry name" value="Homeodomain-like"/>
    <property type="match status" value="4"/>
</dbReference>
<keyword evidence="2" id="KW-0238">DNA-binding</keyword>
<dbReference type="STRING" id="7994.ENSAMXP00000008321"/>
<dbReference type="InterPro" id="IPR051575">
    <property type="entry name" value="Myb-like_DNA-bd"/>
</dbReference>
<reference evidence="11" key="1">
    <citation type="submission" date="2013-03" db="EMBL/GenBank/DDBJ databases">
        <authorList>
            <person name="Jeffery W."/>
            <person name="Warren W."/>
            <person name="Wilson R.K."/>
        </authorList>
    </citation>
    <scope>NUCLEOTIDE SEQUENCE</scope>
    <source>
        <strain evidence="11">female</strain>
    </source>
</reference>
<feature type="compositionally biased region" description="Polar residues" evidence="6">
    <location>
        <begin position="1143"/>
        <end position="1153"/>
    </location>
</feature>
<dbReference type="SUPFAM" id="SSF46689">
    <property type="entry name" value="Homeodomain-like"/>
    <property type="match status" value="3"/>
</dbReference>
<evidence type="ECO:0000259" key="8">
    <source>
        <dbReference type="PROSITE" id="PS51293"/>
    </source>
</evidence>
<dbReference type="InterPro" id="IPR017930">
    <property type="entry name" value="Myb_dom"/>
</dbReference>
<dbReference type="InParanoid" id="W5KL59"/>
<evidence type="ECO:0000259" key="7">
    <source>
        <dbReference type="PROSITE" id="PS50090"/>
    </source>
</evidence>
<dbReference type="Proteomes" id="UP000018467">
    <property type="component" value="Unassembled WGS sequence"/>
</dbReference>
<evidence type="ECO:0000256" key="3">
    <source>
        <dbReference type="ARBA" id="ARBA00023163"/>
    </source>
</evidence>
<dbReference type="PANTHER" id="PTHR46621">
    <property type="entry name" value="SNRNA-ACTIVATING PROTEIN COMPLEX SUBUNIT 4"/>
    <property type="match status" value="1"/>
</dbReference>
<feature type="compositionally biased region" description="Low complexity" evidence="6">
    <location>
        <begin position="1365"/>
        <end position="1391"/>
    </location>
</feature>
<feature type="compositionally biased region" description="Low complexity" evidence="6">
    <location>
        <begin position="943"/>
        <end position="955"/>
    </location>
</feature>
<dbReference type="GO" id="GO:0001006">
    <property type="term" value="F:RNA polymerase III type 3 promoter sequence-specific DNA binding"/>
    <property type="evidence" value="ECO:0007669"/>
    <property type="project" value="TreeGrafter"/>
</dbReference>
<feature type="coiled-coil region" evidence="5">
    <location>
        <begin position="128"/>
        <end position="158"/>
    </location>
</feature>
<dbReference type="GO" id="GO:0042795">
    <property type="term" value="P:snRNA transcription by RNA polymerase II"/>
    <property type="evidence" value="ECO:0007669"/>
    <property type="project" value="TreeGrafter"/>
</dbReference>
<dbReference type="CDD" id="cd00167">
    <property type="entry name" value="SANT"/>
    <property type="match status" value="2"/>
</dbReference>
<accession>W5KL59</accession>
<feature type="domain" description="Myb-like" evidence="7">
    <location>
        <begin position="479"/>
        <end position="530"/>
    </location>
</feature>
<dbReference type="GO" id="GO:0035622">
    <property type="term" value="P:intrahepatic bile duct development"/>
    <property type="evidence" value="ECO:0007669"/>
    <property type="project" value="Ensembl"/>
</dbReference>
<evidence type="ECO:0000256" key="5">
    <source>
        <dbReference type="SAM" id="Coils"/>
    </source>
</evidence>
<dbReference type="Pfam" id="PF13921">
    <property type="entry name" value="Myb_DNA-bind_6"/>
    <property type="match status" value="1"/>
</dbReference>
<feature type="compositionally biased region" description="Low complexity" evidence="6">
    <location>
        <begin position="1283"/>
        <end position="1302"/>
    </location>
</feature>
<dbReference type="Ensembl" id="ENSAMXT00000008321.2">
    <property type="protein sequence ID" value="ENSAMXP00000008321.2"/>
    <property type="gene ID" value="ENSAMXG00000008074.2"/>
</dbReference>
<keyword evidence="3" id="KW-0804">Transcription</keyword>
<keyword evidence="4" id="KW-0539">Nucleus</keyword>
<feature type="region of interest" description="Disordered" evidence="6">
    <location>
        <begin position="1365"/>
        <end position="1396"/>
    </location>
</feature>
<keyword evidence="1" id="KW-0805">Transcription regulation</keyword>
<feature type="region of interest" description="Disordered" evidence="6">
    <location>
        <begin position="1279"/>
        <end position="1302"/>
    </location>
</feature>
<dbReference type="Pfam" id="PF00249">
    <property type="entry name" value="Myb_DNA-binding"/>
    <property type="match status" value="2"/>
</dbReference>
<feature type="compositionally biased region" description="Polar residues" evidence="6">
    <location>
        <begin position="1540"/>
        <end position="1554"/>
    </location>
</feature>
<protein>
    <submittedName>
        <fullName evidence="10">Small nuclear RNA activating complex, polypeptide 4</fullName>
    </submittedName>
</protein>
<dbReference type="InterPro" id="IPR009057">
    <property type="entry name" value="Homeodomain-like_sf"/>
</dbReference>
<feature type="region of interest" description="Disordered" evidence="6">
    <location>
        <begin position="86"/>
        <end position="112"/>
    </location>
</feature>